<dbReference type="OrthoDB" id="9767116at2"/>
<comment type="similarity">
    <text evidence="1">Belongs to the protease inhibitor I39 (alpha-2-macroglobulin) family. Bacterial alpha-2-macroglobulin subfamily.</text>
</comment>
<dbReference type="SMART" id="SM01359">
    <property type="entry name" value="A2M_N_2"/>
    <property type="match status" value="1"/>
</dbReference>
<evidence type="ECO:0000256" key="3">
    <source>
        <dbReference type="SAM" id="SignalP"/>
    </source>
</evidence>
<evidence type="ECO:0000256" key="1">
    <source>
        <dbReference type="ARBA" id="ARBA00010556"/>
    </source>
</evidence>
<dbReference type="PANTHER" id="PTHR40094:SF1">
    <property type="entry name" value="UBIQUITIN DOMAIN-CONTAINING PROTEIN"/>
    <property type="match status" value="1"/>
</dbReference>
<feature type="compositionally biased region" description="Low complexity" evidence="2">
    <location>
        <begin position="1255"/>
        <end position="1268"/>
    </location>
</feature>
<dbReference type="Proteomes" id="UP000319852">
    <property type="component" value="Chromosome"/>
</dbReference>
<dbReference type="SMART" id="SM01419">
    <property type="entry name" value="Thiol-ester_cl"/>
    <property type="match status" value="1"/>
</dbReference>
<dbReference type="GO" id="GO:0004866">
    <property type="term" value="F:endopeptidase inhibitor activity"/>
    <property type="evidence" value="ECO:0007669"/>
    <property type="project" value="InterPro"/>
</dbReference>
<dbReference type="GO" id="GO:0005615">
    <property type="term" value="C:extracellular space"/>
    <property type="evidence" value="ECO:0007669"/>
    <property type="project" value="InterPro"/>
</dbReference>
<dbReference type="Gene3D" id="2.60.40.10">
    <property type="entry name" value="Immunoglobulins"/>
    <property type="match status" value="1"/>
</dbReference>
<dbReference type="SUPFAM" id="SSF48239">
    <property type="entry name" value="Terpenoid cyclases/Protein prenyltransferases"/>
    <property type="match status" value="1"/>
</dbReference>
<dbReference type="Pfam" id="PF17791">
    <property type="entry name" value="MG3"/>
    <property type="match status" value="1"/>
</dbReference>
<name>A0A517MVT3_9BACT</name>
<keyword evidence="3" id="KW-0732">Signal</keyword>
<feature type="domain" description="Alpha-2-macroglobulin bait region" evidence="4">
    <location>
        <begin position="1031"/>
        <end position="1172"/>
    </location>
</feature>
<dbReference type="Gene3D" id="1.50.10.20">
    <property type="match status" value="1"/>
</dbReference>
<evidence type="ECO:0000256" key="2">
    <source>
        <dbReference type="SAM" id="MobiDB-lite"/>
    </source>
</evidence>
<feature type="signal peptide" evidence="3">
    <location>
        <begin position="1"/>
        <end position="20"/>
    </location>
</feature>
<dbReference type="InterPro" id="IPR008930">
    <property type="entry name" value="Terpenoid_cyclase/PrenylTrfase"/>
</dbReference>
<evidence type="ECO:0000313" key="6">
    <source>
        <dbReference type="EMBL" id="QDS98988.1"/>
    </source>
</evidence>
<protein>
    <submittedName>
        <fullName evidence="6">MG2 domain protein</fullName>
    </submittedName>
</protein>
<sequence length="2081" mass="235029" precursor="true">MRIIRTAVSKKLTCAVAVLAITTATISHLVAEDQKSVPEAKKLMQDGNYKEALAAFRASTLNEGTDSKQLIEAFSGAVQCYHQLNEVHKIDSYREAVAKQHDEDWRVLAAVAESYRNVEHYGYLIAGEFRRGHHRGGGQWSNATERDRVRQLQLYGETLNLLRSGDKPEDKESLQDVANFLQHYANAMQQGRGWRMQLLTDLSELPDYDKSNSSHGNNSGAPVVANGNPIYYQEPANWDASANDGERWRWLLAERVRWMPSTAPSVLLERARFLQSQFGVQTMASYSWFGRQQDADAMKGTYALHTLKENETIAQLATGVKRFELPDEHNHIVLFRQVMKLDEEHRAGNYQSAAAQLASVFSNRRQFPTAAEFLKVLADQAKPQPNNHYRQQYEQIVKPWGRLGYTVTQPAGRGATLQYRFRNGEQVEFTARKVKVQELLADVKAHLKSNPNKLDWQQVQIANLGYRIVEKGQEKYLGEEVARWSVDLEPRDNHFDRLEKISTPLQKAGAYFITAKLKDGNEHRVIVWLTDTAIVKKPLEGKALYYVADSVTGKPLPKCNVEFFGYWNKHIENNRHEVLTKQFAEFTDDNGFVELPVQEESNQYQWIATATDQAGRFAFLGYSGVWSANYHDQQYKQVKVLSVTDRPVYRPGHKVQYKFWVRNAQYDKANFDKQSEGGKANGVAEPSRFANQSFQIEIRNPKGEKVHTTTVTADAYGGLTGEWTLPDDATLGRYNLMVVHHGGGNFRVEEYKKPEYQVTIDAPDEPISLGDKVTATVSAKYYFGSPVTEANVKLKVTRSDYNQQWYPPSPWDWLYGSGYWWFTPDYHWYPGWSRWGCGRPWPWWVWRQPTPPEVVLEREAEIGEDGTIEVEIDTALAKEFHSDTDHRYEITAEVVDQSRRTVVATGKVLVARKPFQVFLWAHRGFYRSGDTIEVSAAARTLDGKPVPGEGKLRLLKIAYEDGKPVENEVATWDLAANEQGLANLQITAAEPGQYRLAYQLTDAEGSSIEGAQVLTIRGDNFDGGDFQFNDIEIVANQKKYAPGDKVELQISTNQSGAAVLLFLRPSNGVYLPPKLVKLKGKSTVVTFPVSAKDMPNFFVEAVTVHHGRMHETVREIYVPPADRILKVEVVPSATSYLPGQKATVQLKLTDTDGNAFIGSTVLTVYDKSLEYISGGSNVPEIKEFFWKWRRNHNPRSETNLARHEAPLVKHNEIHMNNLGVFGESVIDLVTSTAQGEGRGGGGFGGGEYGPRRLSKSMSSRSRSSGIADNAMPMSAAMPMMEGAQEESSPGQFGDKRDDSGSGAPEYVEPTVRENFADTAFWSGALETNSDGLAEVEFDMPENLTAWKIAVWGMGHGTRVGQASTDVVTRKNLIIRLQAPRFFVEKDEVVLSANVHNYLKTSKQVRVKLELEGNVLEGPEQLETTIEVPADGEQRVDWRVKVTGEGTAVVRMSALTDEESDAMQMSFPAYVHGMLKMVAFTNVIKPNENKGQFTFTVPAERRPEQTRFELRYTPTLAGAMIDALPYLADYPHGCTEQTLNRFLPTVLTQQTLIRMGVDLADIEKKRTNLNAQEIGDDVERAQDWKHLDRNPVFDDAELTKMVKAGVNKLTAMQLSDGGWGWFSGWGEHSSPHTTATVVRGLLVAQKNDVAIVPGVIDRGVDWLLRYQKNELEQLDNWDREKDAKRDKSKAAKRRADNLDALVYLVLAEADRNEKATKSNKMRDYLYTDRTDLAVYSLATYGLALEMQDEDEKLAMVMRNLSQYVKQDDENQTAWLDISGGYWWYWYGSEYEAQAYYLKLLVAENPKSEVTPRLVKYLLNNRKHATYWNSTRDTALVVEAFADYLAATGEGRSEIELEVWFDGEQKKTVTINSDNLFTFDNKLVLEGAELETGKHTVELRKQGEGPIYFNGYLTNFTLEDPIAAAGLEVKVQRNYFKLVPVEKEIDVAGNRGQAVSQRVEKYEREPIVNLQELTSGDLVEVELIVDSKNDYEYILLEDRKPAGCEAVEVRSGYNGNALGAYVEYRDERVNLFVRRLARGKHSVSYRLRAEIPGKFSALPTEVSAMYAPELKANSDEFKLRIKD</sequence>
<feature type="domain" description="Alpha-2-macroglobulin" evidence="5">
    <location>
        <begin position="1318"/>
        <end position="1408"/>
    </location>
</feature>
<reference evidence="6 7" key="1">
    <citation type="submission" date="2019-02" db="EMBL/GenBank/DDBJ databases">
        <title>Deep-cultivation of Planctomycetes and their phenomic and genomic characterization uncovers novel biology.</title>
        <authorList>
            <person name="Wiegand S."/>
            <person name="Jogler M."/>
            <person name="Boedeker C."/>
            <person name="Pinto D."/>
            <person name="Vollmers J."/>
            <person name="Rivas-Marin E."/>
            <person name="Kohn T."/>
            <person name="Peeters S.H."/>
            <person name="Heuer A."/>
            <person name="Rast P."/>
            <person name="Oberbeckmann S."/>
            <person name="Bunk B."/>
            <person name="Jeske O."/>
            <person name="Meyerdierks A."/>
            <person name="Storesund J.E."/>
            <person name="Kallscheuer N."/>
            <person name="Luecker S."/>
            <person name="Lage O.M."/>
            <person name="Pohl T."/>
            <person name="Merkel B.J."/>
            <person name="Hornburger P."/>
            <person name="Mueller R.-W."/>
            <person name="Bruemmer F."/>
            <person name="Labrenz M."/>
            <person name="Spormann A.M."/>
            <person name="Op den Camp H."/>
            <person name="Overmann J."/>
            <person name="Amann R."/>
            <person name="Jetten M.S.M."/>
            <person name="Mascher T."/>
            <person name="Medema M.H."/>
            <person name="Devos D.P."/>
            <person name="Kaster A.-K."/>
            <person name="Ovreas L."/>
            <person name="Rohde M."/>
            <person name="Galperin M.Y."/>
            <person name="Jogler C."/>
        </authorList>
    </citation>
    <scope>NUCLEOTIDE SEQUENCE [LARGE SCALE GENOMIC DNA]</scope>
    <source>
        <strain evidence="6 7">HG15A2</strain>
    </source>
</reference>
<dbReference type="Pfam" id="PF17973">
    <property type="entry name" value="bMG10"/>
    <property type="match status" value="1"/>
</dbReference>
<evidence type="ECO:0000259" key="4">
    <source>
        <dbReference type="SMART" id="SM01359"/>
    </source>
</evidence>
<dbReference type="Pfam" id="PF00207">
    <property type="entry name" value="A2M"/>
    <property type="match status" value="1"/>
</dbReference>
<keyword evidence="7" id="KW-1185">Reference proteome</keyword>
<gene>
    <name evidence="6" type="ORF">HG15A2_22770</name>
</gene>
<dbReference type="SMART" id="SM01360">
    <property type="entry name" value="A2M"/>
    <property type="match status" value="1"/>
</dbReference>
<dbReference type="Gene3D" id="2.60.40.1930">
    <property type="match status" value="1"/>
</dbReference>
<dbReference type="EMBL" id="CP036263">
    <property type="protein sequence ID" value="QDS98988.1"/>
    <property type="molecule type" value="Genomic_DNA"/>
</dbReference>
<dbReference type="Pfam" id="PF01835">
    <property type="entry name" value="MG2"/>
    <property type="match status" value="1"/>
</dbReference>
<evidence type="ECO:0000259" key="5">
    <source>
        <dbReference type="SMART" id="SM01360"/>
    </source>
</evidence>
<dbReference type="CDD" id="cd02891">
    <property type="entry name" value="A2M_like"/>
    <property type="match status" value="1"/>
</dbReference>
<evidence type="ECO:0000313" key="7">
    <source>
        <dbReference type="Proteomes" id="UP000319852"/>
    </source>
</evidence>
<dbReference type="InterPro" id="IPR041246">
    <property type="entry name" value="Bact_MG10"/>
</dbReference>
<dbReference type="RefSeq" id="WP_145060277.1">
    <property type="nucleotide sequence ID" value="NZ_CP036263.1"/>
</dbReference>
<dbReference type="InterPro" id="IPR051802">
    <property type="entry name" value="YfhM-like"/>
</dbReference>
<dbReference type="InterPro" id="IPR002890">
    <property type="entry name" value="MG2"/>
</dbReference>
<dbReference type="Pfam" id="PF07678">
    <property type="entry name" value="TED_complement"/>
    <property type="match status" value="1"/>
</dbReference>
<accession>A0A517MVT3</accession>
<feature type="chain" id="PRO_5022189591" evidence="3">
    <location>
        <begin position="21"/>
        <end position="2081"/>
    </location>
</feature>
<dbReference type="InterPro" id="IPR041555">
    <property type="entry name" value="MG3"/>
</dbReference>
<feature type="region of interest" description="Disordered" evidence="2">
    <location>
        <begin position="1233"/>
        <end position="1268"/>
    </location>
</feature>
<dbReference type="KEGG" id="amob:HG15A2_22770"/>
<dbReference type="InterPro" id="IPR001599">
    <property type="entry name" value="Macroglobln_a2"/>
</dbReference>
<dbReference type="InterPro" id="IPR011626">
    <property type="entry name" value="Alpha-macroglobulin_TED"/>
</dbReference>
<feature type="compositionally biased region" description="Gly residues" evidence="2">
    <location>
        <begin position="1236"/>
        <end position="1248"/>
    </location>
</feature>
<feature type="region of interest" description="Disordered" evidence="2">
    <location>
        <begin position="1280"/>
        <end position="1306"/>
    </location>
</feature>
<dbReference type="Pfam" id="PF07703">
    <property type="entry name" value="A2M_BRD"/>
    <property type="match status" value="1"/>
</dbReference>
<dbReference type="InterPro" id="IPR047565">
    <property type="entry name" value="Alpha-macroglob_thiol-ester_cl"/>
</dbReference>
<dbReference type="InterPro" id="IPR013783">
    <property type="entry name" value="Ig-like_fold"/>
</dbReference>
<organism evidence="6 7">
    <name type="scientific">Adhaeretor mobilis</name>
    <dbReference type="NCBI Taxonomy" id="1930276"/>
    <lineage>
        <taxon>Bacteria</taxon>
        <taxon>Pseudomonadati</taxon>
        <taxon>Planctomycetota</taxon>
        <taxon>Planctomycetia</taxon>
        <taxon>Pirellulales</taxon>
        <taxon>Lacipirellulaceae</taxon>
        <taxon>Adhaeretor</taxon>
    </lineage>
</organism>
<proteinExistence type="inferred from homology"/>
<dbReference type="InterPro" id="IPR011625">
    <property type="entry name" value="A2M_N_BRD"/>
</dbReference>
<dbReference type="PANTHER" id="PTHR40094">
    <property type="entry name" value="ALPHA-2-MACROGLOBULIN HOMOLOG"/>
    <property type="match status" value="1"/>
</dbReference>